<dbReference type="InterPro" id="IPR036055">
    <property type="entry name" value="LDL_receptor-like_sf"/>
</dbReference>
<dbReference type="PRINTS" id="PR00373">
    <property type="entry name" value="GLYCHORMONER"/>
</dbReference>
<feature type="transmembrane region" description="Helical" evidence="14">
    <location>
        <begin position="508"/>
        <end position="528"/>
    </location>
</feature>
<protein>
    <submittedName>
        <fullName evidence="17">Relaxin receptor 1-like</fullName>
    </submittedName>
</protein>
<dbReference type="GO" id="GO:0009755">
    <property type="term" value="P:hormone-mediated signaling pathway"/>
    <property type="evidence" value="ECO:0007669"/>
    <property type="project" value="TreeGrafter"/>
</dbReference>
<dbReference type="PROSITE" id="PS50068">
    <property type="entry name" value="LDLRA_2"/>
    <property type="match status" value="1"/>
</dbReference>
<dbReference type="Proteomes" id="UP001190640">
    <property type="component" value="Chromosome 13"/>
</dbReference>
<gene>
    <name evidence="17" type="primary">LOC129341308</name>
</gene>
<dbReference type="Gene3D" id="1.20.1070.10">
    <property type="entry name" value="Rhodopsin 7-helix transmembrane proteins"/>
    <property type="match status" value="1"/>
</dbReference>
<evidence type="ECO:0000256" key="4">
    <source>
        <dbReference type="ARBA" id="ARBA00022692"/>
    </source>
</evidence>
<evidence type="ECO:0000256" key="8">
    <source>
        <dbReference type="ARBA" id="ARBA00023136"/>
    </source>
</evidence>
<evidence type="ECO:0000256" key="13">
    <source>
        <dbReference type="PROSITE-ProRule" id="PRU00124"/>
    </source>
</evidence>
<dbReference type="RefSeq" id="XP_054852407.1">
    <property type="nucleotide sequence ID" value="XM_054996432.1"/>
</dbReference>
<dbReference type="FunFam" id="4.10.400.10:FF:000014">
    <property type="entry name" value="Relaxin family peptide receptor 1"/>
    <property type="match status" value="1"/>
</dbReference>
<keyword evidence="7" id="KW-0297">G-protein coupled receptor</keyword>
<feature type="transmembrane region" description="Helical" evidence="14">
    <location>
        <begin position="420"/>
        <end position="440"/>
    </location>
</feature>
<dbReference type="InterPro" id="IPR023415">
    <property type="entry name" value="LDLR_class-A_CS"/>
</dbReference>
<dbReference type="InterPro" id="IPR001611">
    <property type="entry name" value="Leu-rich_rpt"/>
</dbReference>
<dbReference type="InterPro" id="IPR000276">
    <property type="entry name" value="GPCR_Rhodpsn"/>
</dbReference>
<keyword evidence="6 14" id="KW-1133">Transmembrane helix</keyword>
<evidence type="ECO:0000313" key="17">
    <source>
        <dbReference type="RefSeq" id="XP_054852407.1"/>
    </source>
</evidence>
<feature type="transmembrane region" description="Helical" evidence="14">
    <location>
        <begin position="592"/>
        <end position="616"/>
    </location>
</feature>
<feature type="transmembrane region" description="Helical" evidence="14">
    <location>
        <begin position="461"/>
        <end position="481"/>
    </location>
</feature>
<keyword evidence="9 13" id="KW-1015">Disulfide bond</keyword>
<evidence type="ECO:0000256" key="6">
    <source>
        <dbReference type="ARBA" id="ARBA00022989"/>
    </source>
</evidence>
<keyword evidence="11" id="KW-0325">Glycoprotein</keyword>
<evidence type="ECO:0000256" key="2">
    <source>
        <dbReference type="ARBA" id="ARBA00022475"/>
    </source>
</evidence>
<evidence type="ECO:0000256" key="7">
    <source>
        <dbReference type="ARBA" id="ARBA00023040"/>
    </source>
</evidence>
<dbReference type="SUPFAM" id="SSF52058">
    <property type="entry name" value="L domain-like"/>
    <property type="match status" value="1"/>
</dbReference>
<evidence type="ECO:0000256" key="3">
    <source>
        <dbReference type="ARBA" id="ARBA00022614"/>
    </source>
</evidence>
<dbReference type="FunFam" id="1.20.1070.10:FF:000023">
    <property type="entry name" value="Relaxin family peptide receptor 1"/>
    <property type="match status" value="1"/>
</dbReference>
<keyword evidence="16" id="KW-1185">Reference proteome</keyword>
<dbReference type="GeneID" id="129341308"/>
<dbReference type="KEGG" id="emc:129341308"/>
<accession>A0AA97LHP3</accession>
<dbReference type="GO" id="GO:0005886">
    <property type="term" value="C:plasma membrane"/>
    <property type="evidence" value="ECO:0007669"/>
    <property type="project" value="UniProtKB-SubCell"/>
</dbReference>
<dbReference type="CDD" id="cd00112">
    <property type="entry name" value="LDLa"/>
    <property type="match status" value="1"/>
</dbReference>
<dbReference type="SUPFAM" id="SSF81321">
    <property type="entry name" value="Family A G protein-coupled receptor-like"/>
    <property type="match status" value="1"/>
</dbReference>
<dbReference type="InterPro" id="IPR003591">
    <property type="entry name" value="Leu-rich_rpt_typical-subtyp"/>
</dbReference>
<comment type="subcellular location">
    <subcellularLocation>
        <location evidence="1">Cell membrane</location>
        <topology evidence="1">Multi-pass membrane protein</topology>
    </subcellularLocation>
</comment>
<evidence type="ECO:0000256" key="1">
    <source>
        <dbReference type="ARBA" id="ARBA00004651"/>
    </source>
</evidence>
<dbReference type="PANTHER" id="PTHR24372">
    <property type="entry name" value="GLYCOPROTEIN HORMONE RECEPTOR"/>
    <property type="match status" value="1"/>
</dbReference>
<name>A0AA97LHP3_EUBMA</name>
<dbReference type="PROSITE" id="PS01209">
    <property type="entry name" value="LDLRA_1"/>
    <property type="match status" value="1"/>
</dbReference>
<dbReference type="GO" id="GO:0008528">
    <property type="term" value="F:G protein-coupled peptide receptor activity"/>
    <property type="evidence" value="ECO:0007669"/>
    <property type="project" value="TreeGrafter"/>
</dbReference>
<organism evidence="16 17">
    <name type="scientific">Eublepharis macularius</name>
    <name type="common">Leopard gecko</name>
    <name type="synonym">Cyrtodactylus macularius</name>
    <dbReference type="NCBI Taxonomy" id="481883"/>
    <lineage>
        <taxon>Eukaryota</taxon>
        <taxon>Metazoa</taxon>
        <taxon>Chordata</taxon>
        <taxon>Craniata</taxon>
        <taxon>Vertebrata</taxon>
        <taxon>Euteleostomi</taxon>
        <taxon>Lepidosauria</taxon>
        <taxon>Squamata</taxon>
        <taxon>Bifurcata</taxon>
        <taxon>Gekkota</taxon>
        <taxon>Eublepharidae</taxon>
        <taxon>Eublepharinae</taxon>
        <taxon>Eublepharis</taxon>
    </lineage>
</organism>
<evidence type="ECO:0000256" key="14">
    <source>
        <dbReference type="SAM" id="Phobius"/>
    </source>
</evidence>
<evidence type="ECO:0000256" key="5">
    <source>
        <dbReference type="ARBA" id="ARBA00022737"/>
    </source>
</evidence>
<evidence type="ECO:0000313" key="16">
    <source>
        <dbReference type="Proteomes" id="UP001190640"/>
    </source>
</evidence>
<keyword evidence="3" id="KW-0433">Leucine-rich repeat</keyword>
<feature type="disulfide bond" evidence="13">
    <location>
        <begin position="52"/>
        <end position="67"/>
    </location>
</feature>
<dbReference type="GO" id="GO:0007189">
    <property type="term" value="P:adenylate cyclase-activating G protein-coupled receptor signaling pathway"/>
    <property type="evidence" value="ECO:0007669"/>
    <property type="project" value="TreeGrafter"/>
</dbReference>
<dbReference type="Gene3D" id="4.10.400.10">
    <property type="entry name" value="Low-density Lipoprotein Receptor"/>
    <property type="match status" value="1"/>
</dbReference>
<feature type="domain" description="G-protein coupled receptors family 1 profile" evidence="15">
    <location>
        <begin position="354"/>
        <end position="609"/>
    </location>
</feature>
<evidence type="ECO:0000256" key="10">
    <source>
        <dbReference type="ARBA" id="ARBA00023170"/>
    </source>
</evidence>
<comment type="caution">
    <text evidence="13">Lacks conserved residue(s) required for the propagation of feature annotation.</text>
</comment>
<dbReference type="Pfam" id="PF13855">
    <property type="entry name" value="LRR_8"/>
    <property type="match status" value="2"/>
</dbReference>
<dbReference type="InterPro" id="IPR002131">
    <property type="entry name" value="Gphrmn_rcpt_fam"/>
</dbReference>
<dbReference type="InterPro" id="IPR002172">
    <property type="entry name" value="LDrepeatLR_classA_rpt"/>
</dbReference>
<dbReference type="GO" id="GO:0016500">
    <property type="term" value="F:protein-hormone receptor activity"/>
    <property type="evidence" value="ECO:0007669"/>
    <property type="project" value="InterPro"/>
</dbReference>
<proteinExistence type="predicted"/>
<dbReference type="PANTHER" id="PTHR24372:SF70">
    <property type="entry name" value="G-PROTEIN COUPLED RECEPTORS FAMILY 1 PROFILE DOMAIN-CONTAINING PROTEIN"/>
    <property type="match status" value="1"/>
</dbReference>
<evidence type="ECO:0000256" key="9">
    <source>
        <dbReference type="ARBA" id="ARBA00023157"/>
    </source>
</evidence>
<sequence length="649" mass="72215">MAERESLHARARAAPGLLGSLLMDTRPDGGQCPLGRFPCGNVSVCLPQLLQCNGAKDCKNGADEENCVDDIGWPMLLGEMLKSNKKRSRNEKKTANCIYSQLPRPSPLTAVLFVLSASSAPSRMQLPGDSSTLYRSLKKNQITSLLDQQFTTYARLEKLILANNNITQISPSVFVGLKSLLFLDLHNNALSALPKTSICAEMPKLNWLDLEGNLLHIVQRSDFHGCNQITVLDLSSNQLKELLPSSLKGLQELQQLNISNNPLHLVFPDEFDYVPRLRSLSIEGLEIPNIHSRMFEKLTDLSHIYLKKFHYCSFAPHVRRCKPHTDGISSLEHLLASLVLRISVWLIACLTCFGNIFVICLRSFVVPESSKHAMAVKSLCFADCLTGVYLFLLGIFDLTFSGEYNQHARAWVASLPCQLAGGLAMLSSEVSVLLLTYMTLEKYLCIVFPFSHYGAGRRRTLSNLAAIWLLGFSLALVPFLAFKNYYGTNGVCFPLHSDGTESWAARGYSAGIFLGLNLIAFICVVCAYTHMFYSVHTSAARTAECNVFSMDVTIAKRFFFIVFTNALCWIPIFILKLLSLLNVDIPGTVTSWVVIFILPINSALNPILYTITTSFFQEKFKQYLQKNRSPLQETQGTGSIAVSSRTTRV</sequence>
<dbReference type="PROSITE" id="PS51450">
    <property type="entry name" value="LRR"/>
    <property type="match status" value="1"/>
</dbReference>
<keyword evidence="12" id="KW-0807">Transducer</keyword>
<dbReference type="InterPro" id="IPR032675">
    <property type="entry name" value="LRR_dom_sf"/>
</dbReference>
<keyword evidence="10" id="KW-0675">Receptor</keyword>
<keyword evidence="5" id="KW-0677">Repeat</keyword>
<dbReference type="AlphaFoldDB" id="A0AA97LHP3"/>
<dbReference type="PROSITE" id="PS50262">
    <property type="entry name" value="G_PROTEIN_RECEP_F1_2"/>
    <property type="match status" value="1"/>
</dbReference>
<dbReference type="Gene3D" id="3.80.10.10">
    <property type="entry name" value="Ribonuclease Inhibitor"/>
    <property type="match status" value="1"/>
</dbReference>
<keyword evidence="4 14" id="KW-0812">Transmembrane</keyword>
<feature type="transmembrane region" description="Helical" evidence="14">
    <location>
        <begin position="558"/>
        <end position="580"/>
    </location>
</feature>
<dbReference type="SMART" id="SM00369">
    <property type="entry name" value="LRR_TYP"/>
    <property type="match status" value="5"/>
</dbReference>
<dbReference type="PRINTS" id="PR00237">
    <property type="entry name" value="GPCRRHODOPSN"/>
</dbReference>
<feature type="transmembrane region" description="Helical" evidence="14">
    <location>
        <begin position="342"/>
        <end position="366"/>
    </location>
</feature>
<keyword evidence="2" id="KW-1003">Cell membrane</keyword>
<dbReference type="SMART" id="SM00192">
    <property type="entry name" value="LDLa"/>
    <property type="match status" value="1"/>
</dbReference>
<dbReference type="InterPro" id="IPR017452">
    <property type="entry name" value="GPCR_Rhodpsn_7TM"/>
</dbReference>
<keyword evidence="8 14" id="KW-0472">Membrane</keyword>
<feature type="transmembrane region" description="Helical" evidence="14">
    <location>
        <begin position="378"/>
        <end position="400"/>
    </location>
</feature>
<evidence type="ECO:0000256" key="11">
    <source>
        <dbReference type="ARBA" id="ARBA00023180"/>
    </source>
</evidence>
<dbReference type="SUPFAM" id="SSF57424">
    <property type="entry name" value="LDL receptor-like module"/>
    <property type="match status" value="1"/>
</dbReference>
<dbReference type="Pfam" id="PF00057">
    <property type="entry name" value="Ldl_recept_a"/>
    <property type="match status" value="1"/>
</dbReference>
<evidence type="ECO:0000259" key="15">
    <source>
        <dbReference type="PROSITE" id="PS50262"/>
    </source>
</evidence>
<reference evidence="17" key="1">
    <citation type="submission" date="2025-08" db="UniProtKB">
        <authorList>
            <consortium name="RefSeq"/>
        </authorList>
    </citation>
    <scope>IDENTIFICATION</scope>
    <source>
        <tissue evidence="17">Blood</tissue>
    </source>
</reference>
<evidence type="ECO:0000256" key="12">
    <source>
        <dbReference type="ARBA" id="ARBA00023224"/>
    </source>
</evidence>
<dbReference type="Pfam" id="PF00001">
    <property type="entry name" value="7tm_1"/>
    <property type="match status" value="1"/>
</dbReference>